<protein>
    <submittedName>
        <fullName evidence="6">Lipopolysaccharide transport system ATP-binding protein</fullName>
    </submittedName>
</protein>
<dbReference type="PANTHER" id="PTHR46743:SF2">
    <property type="entry name" value="TEICHOIC ACIDS EXPORT ATP-BINDING PROTEIN TAGH"/>
    <property type="match status" value="1"/>
</dbReference>
<dbReference type="InterPro" id="IPR027417">
    <property type="entry name" value="P-loop_NTPase"/>
</dbReference>
<dbReference type="SUPFAM" id="SSF52540">
    <property type="entry name" value="P-loop containing nucleoside triphosphate hydrolases"/>
    <property type="match status" value="1"/>
</dbReference>
<proteinExistence type="inferred from homology"/>
<sequence length="399" mass="43060">MKPHIRIQGLSKAYPESITEADEVIRHYLADDTARQAAGVSFALRDISFEVADGERIGLIGANGAGKTTLMRILTGLAMPSTGRVEVEGKLQAILTIGASLREDMTGRENLLLAARLAGHPEERLPAVTEDMIDFAGLDHFIDWPVRTYSSGMKARLSFAGAIFIDPEILLIDEALSVGDRTFADKATAAVRKLCEAGRIVMIVSHSVETITAMCDRCIWLDNGRLVMDGPAKEVGEAYEQAMRLKFERAMISSSQSRNATLDSRIVAMSDLAIDMKQAPATDAMPMPSPMLTLSCDLTLAASVASLDVELQVERLDGLLIARNRTTLPGPHEPGEITIEIDAPEFFLASGFYMIGLGISADGALLAQLGGQIQIQSEIVYKHGTPTLAWPMFLSTSPG</sequence>
<comment type="similarity">
    <text evidence="1">Belongs to the ABC transporter superfamily.</text>
</comment>
<organism evidence="6 7">
    <name type="scientific">Bosea robiniae</name>
    <dbReference type="NCBI Taxonomy" id="1036780"/>
    <lineage>
        <taxon>Bacteria</taxon>
        <taxon>Pseudomonadati</taxon>
        <taxon>Pseudomonadota</taxon>
        <taxon>Alphaproteobacteria</taxon>
        <taxon>Hyphomicrobiales</taxon>
        <taxon>Boseaceae</taxon>
        <taxon>Bosea</taxon>
    </lineage>
</organism>
<dbReference type="RefSeq" id="WP_091858469.1">
    <property type="nucleotide sequence ID" value="NZ_FNBZ01000005.1"/>
</dbReference>
<dbReference type="Proteomes" id="UP000199468">
    <property type="component" value="Unassembled WGS sequence"/>
</dbReference>
<evidence type="ECO:0000313" key="7">
    <source>
        <dbReference type="Proteomes" id="UP000199468"/>
    </source>
</evidence>
<name>A0ABY0P2Y6_9HYPH</name>
<accession>A0ABY0P2Y6</accession>
<evidence type="ECO:0000256" key="2">
    <source>
        <dbReference type="ARBA" id="ARBA00022448"/>
    </source>
</evidence>
<keyword evidence="7" id="KW-1185">Reference proteome</keyword>
<keyword evidence="3" id="KW-0547">Nucleotide-binding</keyword>
<dbReference type="InterPro" id="IPR050683">
    <property type="entry name" value="Bact_Polysacc_Export_ATP-bd"/>
</dbReference>
<dbReference type="EMBL" id="FNBZ01000005">
    <property type="protein sequence ID" value="SDG79096.1"/>
    <property type="molecule type" value="Genomic_DNA"/>
</dbReference>
<dbReference type="PROSITE" id="PS50893">
    <property type="entry name" value="ABC_TRANSPORTER_2"/>
    <property type="match status" value="1"/>
</dbReference>
<dbReference type="InterPro" id="IPR017871">
    <property type="entry name" value="ABC_transporter-like_CS"/>
</dbReference>
<evidence type="ECO:0000256" key="3">
    <source>
        <dbReference type="ARBA" id="ARBA00022741"/>
    </source>
</evidence>
<dbReference type="Gene3D" id="3.40.50.300">
    <property type="entry name" value="P-loop containing nucleotide triphosphate hydrolases"/>
    <property type="match status" value="1"/>
</dbReference>
<reference evidence="6 7" key="1">
    <citation type="submission" date="2016-10" db="EMBL/GenBank/DDBJ databases">
        <authorList>
            <person name="Varghese N."/>
            <person name="Submissions S."/>
        </authorList>
    </citation>
    <scope>NUCLEOTIDE SEQUENCE [LARGE SCALE GENOMIC DNA]</scope>
    <source>
        <strain evidence="6 7">DSM 26672</strain>
    </source>
</reference>
<dbReference type="SMART" id="SM00382">
    <property type="entry name" value="AAA"/>
    <property type="match status" value="1"/>
</dbReference>
<dbReference type="PROSITE" id="PS00211">
    <property type="entry name" value="ABC_TRANSPORTER_1"/>
    <property type="match status" value="1"/>
</dbReference>
<gene>
    <name evidence="6" type="ORF">SAMN05421844_105285</name>
</gene>
<dbReference type="InterPro" id="IPR003593">
    <property type="entry name" value="AAA+_ATPase"/>
</dbReference>
<evidence type="ECO:0000313" key="6">
    <source>
        <dbReference type="EMBL" id="SDG79096.1"/>
    </source>
</evidence>
<dbReference type="CDD" id="cd03220">
    <property type="entry name" value="ABC_KpsT_Wzt"/>
    <property type="match status" value="1"/>
</dbReference>
<comment type="caution">
    <text evidence="6">The sequence shown here is derived from an EMBL/GenBank/DDBJ whole genome shotgun (WGS) entry which is preliminary data.</text>
</comment>
<dbReference type="InterPro" id="IPR003439">
    <property type="entry name" value="ABC_transporter-like_ATP-bd"/>
</dbReference>
<dbReference type="PANTHER" id="PTHR46743">
    <property type="entry name" value="TEICHOIC ACIDS EXPORT ATP-BINDING PROTEIN TAGH"/>
    <property type="match status" value="1"/>
</dbReference>
<keyword evidence="2" id="KW-0813">Transport</keyword>
<dbReference type="GO" id="GO:0005524">
    <property type="term" value="F:ATP binding"/>
    <property type="evidence" value="ECO:0007669"/>
    <property type="project" value="UniProtKB-KW"/>
</dbReference>
<dbReference type="InterPro" id="IPR015860">
    <property type="entry name" value="ABC_transpr_TagH-like"/>
</dbReference>
<evidence type="ECO:0000259" key="5">
    <source>
        <dbReference type="PROSITE" id="PS50893"/>
    </source>
</evidence>
<evidence type="ECO:0000256" key="4">
    <source>
        <dbReference type="ARBA" id="ARBA00022840"/>
    </source>
</evidence>
<evidence type="ECO:0000256" key="1">
    <source>
        <dbReference type="ARBA" id="ARBA00005417"/>
    </source>
</evidence>
<keyword evidence="4 6" id="KW-0067">ATP-binding</keyword>
<dbReference type="Pfam" id="PF00005">
    <property type="entry name" value="ABC_tran"/>
    <property type="match status" value="1"/>
</dbReference>
<feature type="domain" description="ABC transporter" evidence="5">
    <location>
        <begin position="5"/>
        <end position="248"/>
    </location>
</feature>